<organism evidence="4 5">
    <name type="scientific">Clostridium sartagoforme</name>
    <dbReference type="NCBI Taxonomy" id="84031"/>
    <lineage>
        <taxon>Bacteria</taxon>
        <taxon>Bacillati</taxon>
        <taxon>Bacillota</taxon>
        <taxon>Clostridia</taxon>
        <taxon>Eubacteriales</taxon>
        <taxon>Clostridiaceae</taxon>
        <taxon>Clostridium</taxon>
    </lineage>
</organism>
<dbReference type="AlphaFoldDB" id="A0A4S2DNC4"/>
<dbReference type="SMART" id="SM00271">
    <property type="entry name" value="DnaJ"/>
    <property type="match status" value="1"/>
</dbReference>
<reference evidence="4 5" key="1">
    <citation type="submission" date="2019-04" db="EMBL/GenBank/DDBJ databases">
        <title>Microbes associate with the intestines of laboratory mice.</title>
        <authorList>
            <person name="Navarre W."/>
            <person name="Wong E."/>
            <person name="Huang K."/>
            <person name="Tropini C."/>
            <person name="Ng K."/>
            <person name="Yu B."/>
        </authorList>
    </citation>
    <scope>NUCLEOTIDE SEQUENCE [LARGE SCALE GENOMIC DNA]</scope>
    <source>
        <strain evidence="4 5">NM50_B9-20</strain>
    </source>
</reference>
<dbReference type="InterPro" id="IPR001623">
    <property type="entry name" value="DnaJ_domain"/>
</dbReference>
<feature type="domain" description="J" evidence="3">
    <location>
        <begin position="2"/>
        <end position="73"/>
    </location>
</feature>
<evidence type="ECO:0000259" key="3">
    <source>
        <dbReference type="PROSITE" id="PS50076"/>
    </source>
</evidence>
<dbReference type="Proteomes" id="UP000306888">
    <property type="component" value="Unassembled WGS sequence"/>
</dbReference>
<dbReference type="PROSITE" id="PS50005">
    <property type="entry name" value="TPR"/>
    <property type="match status" value="1"/>
</dbReference>
<evidence type="ECO:0000256" key="1">
    <source>
        <dbReference type="ARBA" id="ARBA00022705"/>
    </source>
</evidence>
<name>A0A4S2DNC4_9CLOT</name>
<dbReference type="InterPro" id="IPR036869">
    <property type="entry name" value="J_dom_sf"/>
</dbReference>
<dbReference type="Pfam" id="PF00226">
    <property type="entry name" value="DnaJ"/>
    <property type="match status" value="1"/>
</dbReference>
<dbReference type="SUPFAM" id="SSF46565">
    <property type="entry name" value="Chaperone J-domain"/>
    <property type="match status" value="1"/>
</dbReference>
<keyword evidence="5" id="KW-1185">Reference proteome</keyword>
<dbReference type="Gene3D" id="1.25.40.10">
    <property type="entry name" value="Tetratricopeptide repeat domain"/>
    <property type="match status" value="1"/>
</dbReference>
<dbReference type="InterPro" id="IPR011990">
    <property type="entry name" value="TPR-like_helical_dom_sf"/>
</dbReference>
<proteinExistence type="predicted"/>
<dbReference type="GO" id="GO:0006260">
    <property type="term" value="P:DNA replication"/>
    <property type="evidence" value="ECO:0007669"/>
    <property type="project" value="UniProtKB-KW"/>
</dbReference>
<keyword evidence="1" id="KW-0235">DNA replication</keyword>
<dbReference type="CDD" id="cd06257">
    <property type="entry name" value="DnaJ"/>
    <property type="match status" value="1"/>
</dbReference>
<keyword evidence="2" id="KW-0802">TPR repeat</keyword>
<protein>
    <submittedName>
        <fullName evidence="4">ABC transporter substrate-binding protein</fullName>
    </submittedName>
</protein>
<evidence type="ECO:0000313" key="5">
    <source>
        <dbReference type="Proteomes" id="UP000306888"/>
    </source>
</evidence>
<evidence type="ECO:0000256" key="2">
    <source>
        <dbReference type="PROSITE-ProRule" id="PRU00339"/>
    </source>
</evidence>
<gene>
    <name evidence="4" type="ORF">E5347_03260</name>
</gene>
<evidence type="ECO:0000313" key="4">
    <source>
        <dbReference type="EMBL" id="TGY43849.1"/>
    </source>
</evidence>
<dbReference type="EMBL" id="SRYR01000001">
    <property type="protein sequence ID" value="TGY43849.1"/>
    <property type="molecule type" value="Genomic_DNA"/>
</dbReference>
<dbReference type="PROSITE" id="PS50076">
    <property type="entry name" value="DNAJ_2"/>
    <property type="match status" value="1"/>
</dbReference>
<dbReference type="RefSeq" id="WP_136004604.1">
    <property type="nucleotide sequence ID" value="NZ_SRYR01000001.1"/>
</dbReference>
<dbReference type="SUPFAM" id="SSF48452">
    <property type="entry name" value="TPR-like"/>
    <property type="match status" value="1"/>
</dbReference>
<dbReference type="InterPro" id="IPR019734">
    <property type="entry name" value="TPR_rpt"/>
</dbReference>
<dbReference type="PRINTS" id="PR00625">
    <property type="entry name" value="JDOMAIN"/>
</dbReference>
<dbReference type="Gene3D" id="1.10.287.110">
    <property type="entry name" value="DnaJ domain"/>
    <property type="match status" value="1"/>
</dbReference>
<comment type="caution">
    <text evidence="4">The sequence shown here is derived from an EMBL/GenBank/DDBJ whole genome shotgun (WGS) entry which is preliminary data.</text>
</comment>
<dbReference type="OrthoDB" id="9779889at2"/>
<accession>A0A4S2DNC4</accession>
<feature type="repeat" description="TPR" evidence="2">
    <location>
        <begin position="90"/>
        <end position="123"/>
    </location>
</feature>
<sequence>MDPYKVLGVSEDASNEEIKRAYKNILNEYSRDGKPFSSRPLAENILNDANMAYDLLINGGLYKEIRSYIDNNNISIAESKLNLLDLQNSAEWNYLMGFVYFKKGWFDQGIQHILKSTEIDPSNEEYLDTLDTLRKRSNEIVNYYQKTNQNTKPQGGMNLCGGGSGNSGGGSGGMC</sequence>